<dbReference type="Proteomes" id="UP000007259">
    <property type="component" value="Chromosome 8"/>
</dbReference>
<reference evidence="2 3" key="1">
    <citation type="journal article" date="2011" name="Genome Res.">
        <title>Chromosome and gene copy number variation allow major structural change between species and strains of Leishmania.</title>
        <authorList>
            <person name="Rogers M.B."/>
            <person name="Hilley J.D."/>
            <person name="Dickens N.J."/>
            <person name="Wilkes J."/>
            <person name="Bates P.A."/>
            <person name="Depledge D.P."/>
            <person name="Harris D."/>
            <person name="Her Y."/>
            <person name="Herzyk P."/>
            <person name="Imamura H."/>
            <person name="Otto T.D."/>
            <person name="Sanders M."/>
            <person name="Seeger K."/>
            <person name="Dujardin J.C."/>
            <person name="Berriman M."/>
            <person name="Smith D.F."/>
            <person name="Hertz-Fowler C."/>
            <person name="Mottram J.C."/>
        </authorList>
    </citation>
    <scope>NUCLEOTIDE SEQUENCE [LARGE SCALE GENOMIC DNA]</scope>
    <source>
        <strain evidence="2 3">MHOM/GT/2001/U1103</strain>
    </source>
</reference>
<feature type="compositionally biased region" description="Basic residues" evidence="1">
    <location>
        <begin position="183"/>
        <end position="195"/>
    </location>
</feature>
<feature type="region of interest" description="Disordered" evidence="1">
    <location>
        <begin position="475"/>
        <end position="579"/>
    </location>
</feature>
<feature type="compositionally biased region" description="Low complexity" evidence="1">
    <location>
        <begin position="268"/>
        <end position="280"/>
    </location>
</feature>
<protein>
    <submittedName>
        <fullName evidence="2">Uncharacterized protein</fullName>
    </submittedName>
</protein>
<name>E9ALI1_LEIMU</name>
<feature type="compositionally biased region" description="Polar residues" evidence="1">
    <location>
        <begin position="86"/>
        <end position="100"/>
    </location>
</feature>
<feature type="region of interest" description="Disordered" evidence="1">
    <location>
        <begin position="258"/>
        <end position="313"/>
    </location>
</feature>
<feature type="region of interest" description="Disordered" evidence="1">
    <location>
        <begin position="57"/>
        <end position="136"/>
    </location>
</feature>
<proteinExistence type="predicted"/>
<dbReference type="OMA" id="TWMELRK"/>
<feature type="compositionally biased region" description="Polar residues" evidence="1">
    <location>
        <begin position="369"/>
        <end position="380"/>
    </location>
</feature>
<feature type="region of interest" description="Disordered" evidence="1">
    <location>
        <begin position="368"/>
        <end position="399"/>
    </location>
</feature>
<dbReference type="OrthoDB" id="267326at2759"/>
<dbReference type="GeneID" id="13447300"/>
<feature type="compositionally biased region" description="Low complexity" evidence="1">
    <location>
        <begin position="618"/>
        <end position="628"/>
    </location>
</feature>
<dbReference type="AlphaFoldDB" id="E9ALI1"/>
<evidence type="ECO:0000313" key="3">
    <source>
        <dbReference type="Proteomes" id="UP000007259"/>
    </source>
</evidence>
<organism evidence="2 3">
    <name type="scientific">Leishmania mexicana (strain MHOM/GT/2001/U1103)</name>
    <dbReference type="NCBI Taxonomy" id="929439"/>
    <lineage>
        <taxon>Eukaryota</taxon>
        <taxon>Discoba</taxon>
        <taxon>Euglenozoa</taxon>
        <taxon>Kinetoplastea</taxon>
        <taxon>Metakinetoplastina</taxon>
        <taxon>Trypanosomatida</taxon>
        <taxon>Trypanosomatidae</taxon>
        <taxon>Leishmaniinae</taxon>
        <taxon>Leishmania</taxon>
    </lineage>
</organism>
<evidence type="ECO:0000313" key="2">
    <source>
        <dbReference type="EMBL" id="CBZ23785.1"/>
    </source>
</evidence>
<feature type="compositionally biased region" description="Polar residues" evidence="1">
    <location>
        <begin position="483"/>
        <end position="494"/>
    </location>
</feature>
<gene>
    <name evidence="2" type="ORF">LMXM_08_29_2430</name>
</gene>
<sequence>MPTHFSSSKLASQKAAASLLVDDDTPFHDFRPIARLPLDDEGTEVLPLPKAVQYVTESDSVSPFFTGTEEEPSNETGKDAAWMGLRQSSHSTQPANNSGGHTYYHDSNRDTRRSSASWTDGGSPQDPRTPLTHWTSNLDQRHIERLARPRGAPGSVIRPAEPNYGRLLNFTEEEEQDRERTPKHCCKSPHTRPRPITRSQEQTQPTGSQPPASRPESKCHAAVANAALSAAQKAYYEKLAAPKKCFAASAVDGGAPLSQTSSTADGGTPASLTSSTAAAPRRGSSSIFDRLAVPKKPTATCSEEAIPLPERRPRSHSLYANILMPSQHDRYLQRLSQPKPRCASSHRDPRAPVEPNLRIAQKRYYGGTTAISPSPGTLASTALPPPPPHAGRQQNGRVPSASWEAVASFLTRRPSSTAASCSLSSGSCTECGTALPQQPYTVPSQPALSSEAALYEVTVEQVAVLPQQPLPTTPAVNGDGLLQVQSTPAKSTGSKPPIVVRTRRYVPPPEEQDAETAGQLASRAAKPESPEAPAPEPVQAVRRRTAIPTVPAGTTATPALEKQQQKVADTTSLETPAHAMPAPVAVQAIKRAPPLPPSVPVEVNAPKGVVQTTKRVSPAPGATAVTPAPQKPIALEASKRKAPAPCSTPVAAEPSRVEAPPQPAQVKSAPIHPSSSSVSFCAAPLDKVTTGTPQAAAVAEKNDTVAAASAAAMKDVYAVPTPPFSDKKDLRKITQRKLNSVKPEVLRDADFACQLEVLPGPRQAVSIKKQPSTMAKATVKALSPKSRWVH</sequence>
<feature type="compositionally biased region" description="Basic and acidic residues" evidence="1">
    <location>
        <begin position="103"/>
        <end position="113"/>
    </location>
</feature>
<dbReference type="VEuPathDB" id="TriTrypDB:LmxM.08_29.2430"/>
<feature type="compositionally biased region" description="Polar residues" evidence="1">
    <location>
        <begin position="197"/>
        <end position="211"/>
    </location>
</feature>
<keyword evidence="3" id="KW-1185">Reference proteome</keyword>
<dbReference type="PhylomeDB" id="E9ALI1"/>
<feature type="compositionally biased region" description="Polar residues" evidence="1">
    <location>
        <begin position="565"/>
        <end position="574"/>
    </location>
</feature>
<dbReference type="RefSeq" id="XP_003872315.1">
    <property type="nucleotide sequence ID" value="XM_003872266.1"/>
</dbReference>
<dbReference type="EMBL" id="FR799561">
    <property type="protein sequence ID" value="CBZ23785.1"/>
    <property type="molecule type" value="Genomic_DNA"/>
</dbReference>
<accession>E9ALI1</accession>
<feature type="compositionally biased region" description="Low complexity" evidence="1">
    <location>
        <begin position="546"/>
        <end position="559"/>
    </location>
</feature>
<evidence type="ECO:0000256" key="1">
    <source>
        <dbReference type="SAM" id="MobiDB-lite"/>
    </source>
</evidence>
<dbReference type="KEGG" id="lmi:LMXM_08_29_2430"/>
<feature type="region of interest" description="Disordered" evidence="1">
    <location>
        <begin position="615"/>
        <end position="673"/>
    </location>
</feature>
<feature type="region of interest" description="Disordered" evidence="1">
    <location>
        <begin position="170"/>
        <end position="220"/>
    </location>
</feature>